<evidence type="ECO:0000256" key="1">
    <source>
        <dbReference type="ARBA" id="ARBA00004726"/>
    </source>
</evidence>
<comment type="similarity">
    <text evidence="3">Belongs to the RibF family.</text>
</comment>
<dbReference type="Proteomes" id="UP001442494">
    <property type="component" value="Unassembled WGS sequence"/>
</dbReference>
<dbReference type="SMART" id="SM00904">
    <property type="entry name" value="Flavokinase"/>
    <property type="match status" value="1"/>
</dbReference>
<proteinExistence type="inferred from homology"/>
<name>A0ABV0JQV5_9CYAN</name>
<evidence type="ECO:0000259" key="18">
    <source>
        <dbReference type="SMART" id="SM00904"/>
    </source>
</evidence>
<evidence type="ECO:0000256" key="6">
    <source>
        <dbReference type="ARBA" id="ARBA00018483"/>
    </source>
</evidence>
<dbReference type="GO" id="GO:0008531">
    <property type="term" value="F:riboflavin kinase activity"/>
    <property type="evidence" value="ECO:0007669"/>
    <property type="project" value="UniProtKB-EC"/>
</dbReference>
<comment type="pathway">
    <text evidence="2">Cofactor biosynthesis; FMN biosynthesis; FMN from riboflavin (ATP route): step 1/1.</text>
</comment>
<keyword evidence="8" id="KW-0288">FMN</keyword>
<evidence type="ECO:0000256" key="13">
    <source>
        <dbReference type="ARBA" id="ARBA00022827"/>
    </source>
</evidence>
<evidence type="ECO:0000256" key="16">
    <source>
        <dbReference type="ARBA" id="ARBA00047880"/>
    </source>
</evidence>
<dbReference type="InterPro" id="IPR015864">
    <property type="entry name" value="FAD_synthase"/>
</dbReference>
<evidence type="ECO:0000256" key="9">
    <source>
        <dbReference type="ARBA" id="ARBA00022679"/>
    </source>
</evidence>
<dbReference type="CDD" id="cd02064">
    <property type="entry name" value="FAD_synthetase_N"/>
    <property type="match status" value="1"/>
</dbReference>
<evidence type="ECO:0000256" key="5">
    <source>
        <dbReference type="ARBA" id="ARBA00012393"/>
    </source>
</evidence>
<feature type="domain" description="Riboflavin kinase" evidence="18">
    <location>
        <begin position="216"/>
        <end position="372"/>
    </location>
</feature>
<evidence type="ECO:0000256" key="8">
    <source>
        <dbReference type="ARBA" id="ARBA00022643"/>
    </source>
</evidence>
<keyword evidence="20" id="KW-1185">Reference proteome</keyword>
<dbReference type="SUPFAM" id="SSF82114">
    <property type="entry name" value="Riboflavin kinase-like"/>
    <property type="match status" value="1"/>
</dbReference>
<dbReference type="InterPro" id="IPR014729">
    <property type="entry name" value="Rossmann-like_a/b/a_fold"/>
</dbReference>
<evidence type="ECO:0000256" key="3">
    <source>
        <dbReference type="ARBA" id="ARBA00010214"/>
    </source>
</evidence>
<evidence type="ECO:0000256" key="10">
    <source>
        <dbReference type="ARBA" id="ARBA00022695"/>
    </source>
</evidence>
<evidence type="ECO:0000313" key="20">
    <source>
        <dbReference type="Proteomes" id="UP001442494"/>
    </source>
</evidence>
<dbReference type="EC" id="2.7.1.26" evidence="4"/>
<dbReference type="SUPFAM" id="SSF52374">
    <property type="entry name" value="Nucleotidylyl transferase"/>
    <property type="match status" value="1"/>
</dbReference>
<dbReference type="Gene3D" id="3.40.50.620">
    <property type="entry name" value="HUPs"/>
    <property type="match status" value="1"/>
</dbReference>
<dbReference type="InterPro" id="IPR023468">
    <property type="entry name" value="Riboflavin_kinase"/>
</dbReference>
<evidence type="ECO:0000256" key="11">
    <source>
        <dbReference type="ARBA" id="ARBA00022741"/>
    </source>
</evidence>
<dbReference type="Pfam" id="PF06574">
    <property type="entry name" value="FAD_syn"/>
    <property type="match status" value="2"/>
</dbReference>
<evidence type="ECO:0000256" key="14">
    <source>
        <dbReference type="ARBA" id="ARBA00022840"/>
    </source>
</evidence>
<dbReference type="GO" id="GO:0003919">
    <property type="term" value="F:FMN adenylyltransferase activity"/>
    <property type="evidence" value="ECO:0007669"/>
    <property type="project" value="UniProtKB-EC"/>
</dbReference>
<dbReference type="Gene3D" id="2.40.30.30">
    <property type="entry name" value="Riboflavin kinase-like"/>
    <property type="match status" value="1"/>
</dbReference>
<dbReference type="NCBIfam" id="TIGR00083">
    <property type="entry name" value="ribF"/>
    <property type="match status" value="1"/>
</dbReference>
<evidence type="ECO:0000256" key="7">
    <source>
        <dbReference type="ARBA" id="ARBA00022630"/>
    </source>
</evidence>
<accession>A0ABV0JQV5</accession>
<dbReference type="PANTHER" id="PTHR22749:SF6">
    <property type="entry name" value="RIBOFLAVIN KINASE"/>
    <property type="match status" value="1"/>
</dbReference>
<reference evidence="19 20" key="1">
    <citation type="submission" date="2022-04" db="EMBL/GenBank/DDBJ databases">
        <title>Positive selection, recombination, and allopatry shape intraspecific diversity of widespread and dominant cyanobacteria.</title>
        <authorList>
            <person name="Wei J."/>
            <person name="Shu W."/>
            <person name="Hu C."/>
        </authorList>
    </citation>
    <scope>NUCLEOTIDE SEQUENCE [LARGE SCALE GENOMIC DNA]</scope>
    <source>
        <strain evidence="19 20">GB2-A5</strain>
    </source>
</reference>
<evidence type="ECO:0000256" key="4">
    <source>
        <dbReference type="ARBA" id="ARBA00012105"/>
    </source>
</evidence>
<comment type="catalytic activity">
    <reaction evidence="16">
        <text>riboflavin + ATP = FMN + ADP + H(+)</text>
        <dbReference type="Rhea" id="RHEA:14357"/>
        <dbReference type="ChEBI" id="CHEBI:15378"/>
        <dbReference type="ChEBI" id="CHEBI:30616"/>
        <dbReference type="ChEBI" id="CHEBI:57986"/>
        <dbReference type="ChEBI" id="CHEBI:58210"/>
        <dbReference type="ChEBI" id="CHEBI:456216"/>
        <dbReference type="EC" id="2.7.1.26"/>
    </reaction>
</comment>
<evidence type="ECO:0000313" key="19">
    <source>
        <dbReference type="EMBL" id="MEP0865855.1"/>
    </source>
</evidence>
<organism evidence="19 20">
    <name type="scientific">Funiculus sociatus GB2-A5</name>
    <dbReference type="NCBI Taxonomy" id="2933946"/>
    <lineage>
        <taxon>Bacteria</taxon>
        <taxon>Bacillati</taxon>
        <taxon>Cyanobacteriota</taxon>
        <taxon>Cyanophyceae</taxon>
        <taxon>Coleofasciculales</taxon>
        <taxon>Coleofasciculaceae</taxon>
        <taxon>Funiculus</taxon>
    </lineage>
</organism>
<dbReference type="RefSeq" id="WP_190420845.1">
    <property type="nucleotide sequence ID" value="NZ_JAMPKK010000033.1"/>
</dbReference>
<dbReference type="InterPro" id="IPR023465">
    <property type="entry name" value="Riboflavin_kinase_dom_sf"/>
</dbReference>
<keyword evidence="11" id="KW-0547">Nucleotide-binding</keyword>
<dbReference type="PANTHER" id="PTHR22749">
    <property type="entry name" value="RIBOFLAVIN KINASE/FMN ADENYLYLTRANSFERASE"/>
    <property type="match status" value="1"/>
</dbReference>
<dbReference type="EMBL" id="JAMPKK010000033">
    <property type="protein sequence ID" value="MEP0865855.1"/>
    <property type="molecule type" value="Genomic_DNA"/>
</dbReference>
<keyword evidence="14" id="KW-0067">ATP-binding</keyword>
<evidence type="ECO:0000256" key="12">
    <source>
        <dbReference type="ARBA" id="ARBA00022777"/>
    </source>
</evidence>
<dbReference type="NCBIfam" id="NF004160">
    <property type="entry name" value="PRK05627.1-3"/>
    <property type="match status" value="1"/>
</dbReference>
<keyword evidence="15" id="KW-0511">Multifunctional enzyme</keyword>
<sequence length="374" mass="41009">MWVTSSPNTAITPTAVALGNFDGVHRGHQQVVRPILEVSGAPAALTLPQSALNRREQHHWLSLRENAHQSSETGMQTDEHLISTVVTFNPHPREFFTGQRRGLLTPPPEKVRQLKTMGVEQLVLLPFDRQLASLSPEDFVEKILVQQLKARRISVGEDFRFGCKRAGTAADLKAIAASYGIPVTLVPLQTCEGERISSSIIRQALESGDLEQANRLLGRSYTLTGLVVKGQQLGRTIGFPTANLQLPPEKFLPRFGVYCVRVYNEVESLSQVTQPQATANIETQATSLTTAKDASVLPIEAIGVMNIGCRPTVEGTSPTVEVHLLDWSGDLYGKTLTVSLEKFLRSEQKFTSLEALKAQIHADCEAARAFLSSH</sequence>
<comment type="pathway">
    <text evidence="1">Cofactor biosynthesis; FAD biosynthesis; FAD from FMN: step 1/1.</text>
</comment>
<keyword evidence="10 19" id="KW-0548">Nucleotidyltransferase</keyword>
<evidence type="ECO:0000256" key="2">
    <source>
        <dbReference type="ARBA" id="ARBA00005201"/>
    </source>
</evidence>
<dbReference type="Pfam" id="PF01687">
    <property type="entry name" value="Flavokinase"/>
    <property type="match status" value="1"/>
</dbReference>
<dbReference type="EC" id="2.7.7.2" evidence="5"/>
<keyword evidence="12 19" id="KW-0418">Kinase</keyword>
<dbReference type="InterPro" id="IPR015865">
    <property type="entry name" value="Riboflavin_kinase_bac/euk"/>
</dbReference>
<keyword evidence="13" id="KW-0274">FAD</keyword>
<dbReference type="InterPro" id="IPR002606">
    <property type="entry name" value="Riboflavin_kinase_bac"/>
</dbReference>
<comment type="catalytic activity">
    <reaction evidence="17">
        <text>FMN + ATP + H(+) = FAD + diphosphate</text>
        <dbReference type="Rhea" id="RHEA:17237"/>
        <dbReference type="ChEBI" id="CHEBI:15378"/>
        <dbReference type="ChEBI" id="CHEBI:30616"/>
        <dbReference type="ChEBI" id="CHEBI:33019"/>
        <dbReference type="ChEBI" id="CHEBI:57692"/>
        <dbReference type="ChEBI" id="CHEBI:58210"/>
        <dbReference type="EC" id="2.7.7.2"/>
    </reaction>
</comment>
<comment type="caution">
    <text evidence="19">The sequence shown here is derived from an EMBL/GenBank/DDBJ whole genome shotgun (WGS) entry which is preliminary data.</text>
</comment>
<evidence type="ECO:0000256" key="15">
    <source>
        <dbReference type="ARBA" id="ARBA00023268"/>
    </source>
</evidence>
<evidence type="ECO:0000256" key="17">
    <source>
        <dbReference type="ARBA" id="ARBA00049494"/>
    </source>
</evidence>
<keyword evidence="7" id="KW-0285">Flavoprotein</keyword>
<keyword evidence="9 19" id="KW-0808">Transferase</keyword>
<gene>
    <name evidence="19" type="ORF">NDI37_15400</name>
</gene>
<protein>
    <recommendedName>
        <fullName evidence="6">Bifunctional riboflavin kinase/FMN adenylyltransferase</fullName>
        <ecNumber evidence="4">2.7.1.26</ecNumber>
        <ecNumber evidence="5">2.7.7.2</ecNumber>
    </recommendedName>
</protein>